<reference evidence="1" key="1">
    <citation type="submission" date="2014-12" db="EMBL/GenBank/DDBJ databases">
        <title>Insight into the proteome of Arion vulgaris.</title>
        <authorList>
            <person name="Aradska J."/>
            <person name="Bulat T."/>
            <person name="Smidak R."/>
            <person name="Sarate P."/>
            <person name="Gangsoo J."/>
            <person name="Sialana F."/>
            <person name="Bilban M."/>
            <person name="Lubec G."/>
        </authorList>
    </citation>
    <scope>NUCLEOTIDE SEQUENCE</scope>
    <source>
        <tissue evidence="1">Skin</tissue>
    </source>
</reference>
<dbReference type="EMBL" id="HACG01052842">
    <property type="protein sequence ID" value="CEK99713.1"/>
    <property type="molecule type" value="Transcribed_RNA"/>
</dbReference>
<gene>
    <name evidence="1" type="primary">ORF221952</name>
</gene>
<accession>A0A0B7C3C0</accession>
<dbReference type="AlphaFoldDB" id="A0A0B7C3C0"/>
<feature type="non-terminal residue" evidence="1">
    <location>
        <position position="75"/>
    </location>
</feature>
<protein>
    <submittedName>
        <fullName evidence="1">Uncharacterized protein</fullName>
    </submittedName>
</protein>
<proteinExistence type="predicted"/>
<sequence>EILNRADRIFAEAKQRILADTSDVRNEVYDEQQKSLRWFMLPSEARDIINGRKVEQLSPDHLPFRHEMLRNKLEV</sequence>
<feature type="non-terminal residue" evidence="1">
    <location>
        <position position="1"/>
    </location>
</feature>
<name>A0A0B7C3C0_9EUPU</name>
<evidence type="ECO:0000313" key="1">
    <source>
        <dbReference type="EMBL" id="CEK99713.1"/>
    </source>
</evidence>
<organism evidence="1">
    <name type="scientific">Arion vulgaris</name>
    <dbReference type="NCBI Taxonomy" id="1028688"/>
    <lineage>
        <taxon>Eukaryota</taxon>
        <taxon>Metazoa</taxon>
        <taxon>Spiralia</taxon>
        <taxon>Lophotrochozoa</taxon>
        <taxon>Mollusca</taxon>
        <taxon>Gastropoda</taxon>
        <taxon>Heterobranchia</taxon>
        <taxon>Euthyneura</taxon>
        <taxon>Panpulmonata</taxon>
        <taxon>Eupulmonata</taxon>
        <taxon>Stylommatophora</taxon>
        <taxon>Helicina</taxon>
        <taxon>Arionoidea</taxon>
        <taxon>Arionidae</taxon>
        <taxon>Arion</taxon>
    </lineage>
</organism>